<proteinExistence type="predicted"/>
<dbReference type="InterPro" id="IPR005534">
    <property type="entry name" value="Curli_assmbl/transp-comp_CsgG"/>
</dbReference>
<gene>
    <name evidence="1" type="ORF">NIES3787_24030</name>
</gene>
<dbReference type="AlphaFoldDB" id="A0A6H9GAD4"/>
<reference evidence="1 2" key="1">
    <citation type="submission" date="2019-02" db="EMBL/GenBank/DDBJ databases">
        <title>Draft genome sequence of Arthrospira platensis NIES-3787.</title>
        <authorList>
            <person name="Yamaguchi H."/>
            <person name="Suzuki S."/>
            <person name="Kawachi M."/>
        </authorList>
    </citation>
    <scope>NUCLEOTIDE SEQUENCE [LARGE SCALE GENOMIC DNA]</scope>
    <source>
        <strain evidence="1 2">NIES-3787</strain>
    </source>
</reference>
<comment type="caution">
    <text evidence="1">The sequence shown here is derived from an EMBL/GenBank/DDBJ whole genome shotgun (WGS) entry which is preliminary data.</text>
</comment>
<organism evidence="1 2">
    <name type="scientific">Microcystis aeruginosa NIES-3787</name>
    <dbReference type="NCBI Taxonomy" id="2517782"/>
    <lineage>
        <taxon>Bacteria</taxon>
        <taxon>Bacillati</taxon>
        <taxon>Cyanobacteriota</taxon>
        <taxon>Cyanophyceae</taxon>
        <taxon>Oscillatoriophycideae</taxon>
        <taxon>Chroococcales</taxon>
        <taxon>Microcystaceae</taxon>
        <taxon>Microcystis</taxon>
    </lineage>
</organism>
<dbReference type="Proteomes" id="UP000438874">
    <property type="component" value="Unassembled WGS sequence"/>
</dbReference>
<name>A0A6H9GAD4_MICAE</name>
<evidence type="ECO:0000313" key="1">
    <source>
        <dbReference type="EMBL" id="GCL46704.1"/>
    </source>
</evidence>
<sequence>MFDRDSIRGFSALITLVGVASSLGFSLNAPAFSQAISNNLPLLLAQKSEKVRVAVLDFDYSGLSNPQWLTFLNGGASGVSDILVNKLVESGRYTVIERSRIDAVLREQNLGASGRVDAATAAQIGQILGVDVVIIGSITQFDLQKKTIRWLVYYF</sequence>
<protein>
    <submittedName>
        <fullName evidence="1">Curli production assembly/transport component CsgG</fullName>
    </submittedName>
</protein>
<dbReference type="Gene3D" id="3.40.50.10610">
    <property type="entry name" value="ABC-type transport auxiliary lipoprotein component"/>
    <property type="match status" value="1"/>
</dbReference>
<dbReference type="GO" id="GO:0030288">
    <property type="term" value="C:outer membrane-bounded periplasmic space"/>
    <property type="evidence" value="ECO:0007669"/>
    <property type="project" value="InterPro"/>
</dbReference>
<accession>A0A6H9GAD4</accession>
<dbReference type="EMBL" id="BJCH01000024">
    <property type="protein sequence ID" value="GCL46704.1"/>
    <property type="molecule type" value="Genomic_DNA"/>
</dbReference>
<dbReference type="Pfam" id="PF03783">
    <property type="entry name" value="CsgG"/>
    <property type="match status" value="1"/>
</dbReference>
<evidence type="ECO:0000313" key="2">
    <source>
        <dbReference type="Proteomes" id="UP000438874"/>
    </source>
</evidence>